<dbReference type="SUPFAM" id="SSF52777">
    <property type="entry name" value="CoA-dependent acyltransferases"/>
    <property type="match status" value="1"/>
</dbReference>
<dbReference type="AlphaFoldDB" id="A0A450UMM9"/>
<evidence type="ECO:0000313" key="1">
    <source>
        <dbReference type="EMBL" id="VFJ93730.1"/>
    </source>
</evidence>
<protein>
    <submittedName>
        <fullName evidence="1">Uncharacterized protein</fullName>
    </submittedName>
</protein>
<accession>A0A450UMM9</accession>
<reference evidence="1" key="1">
    <citation type="submission" date="2019-02" db="EMBL/GenBank/DDBJ databases">
        <authorList>
            <person name="Gruber-Vodicka R. H."/>
            <person name="Seah K. B. B."/>
        </authorList>
    </citation>
    <scope>NUCLEOTIDE SEQUENCE</scope>
    <source>
        <strain evidence="1">BECK_M6</strain>
    </source>
</reference>
<name>A0A450UMM9_9GAMM</name>
<organism evidence="1">
    <name type="scientific">Candidatus Kentrum sp. LFY</name>
    <dbReference type="NCBI Taxonomy" id="2126342"/>
    <lineage>
        <taxon>Bacteria</taxon>
        <taxon>Pseudomonadati</taxon>
        <taxon>Pseudomonadota</taxon>
        <taxon>Gammaproteobacteria</taxon>
        <taxon>Candidatus Kentrum</taxon>
    </lineage>
</organism>
<gene>
    <name evidence="1" type="ORF">BECKLFY1418A_GA0070994_103334</name>
</gene>
<dbReference type="EMBL" id="CAADFH010000033">
    <property type="protein sequence ID" value="VFJ93730.1"/>
    <property type="molecule type" value="Genomic_DNA"/>
</dbReference>
<proteinExistence type="predicted"/>
<sequence>MSEINRQTALQHGRGLFDVTLSYAKHDYDVYFDGASTRSTFLANGSYPQGHGLFITIKEFHQQNDVDIYFDDNLGFFEEDGIERLKGRLEFLLGGILR</sequence>